<comment type="cofactor">
    <cofactor evidence="2">
        <name>heme b</name>
        <dbReference type="ChEBI" id="CHEBI:60344"/>
    </cofactor>
</comment>
<dbReference type="EMBL" id="JBFOLK010000013">
    <property type="protein sequence ID" value="KAL2466719.1"/>
    <property type="molecule type" value="Genomic_DNA"/>
</dbReference>
<evidence type="ECO:0000313" key="13">
    <source>
        <dbReference type="EMBL" id="KAL2466719.1"/>
    </source>
</evidence>
<evidence type="ECO:0000256" key="1">
    <source>
        <dbReference type="ARBA" id="ARBA00000189"/>
    </source>
</evidence>
<name>A0ABD1PUT1_9LAMI</name>
<dbReference type="GO" id="GO:0140825">
    <property type="term" value="F:lactoperoxidase activity"/>
    <property type="evidence" value="ECO:0007669"/>
    <property type="project" value="UniProtKB-EC"/>
</dbReference>
<keyword evidence="7" id="KW-0560">Oxidoreductase</keyword>
<evidence type="ECO:0000313" key="14">
    <source>
        <dbReference type="Proteomes" id="UP001604336"/>
    </source>
</evidence>
<evidence type="ECO:0000256" key="4">
    <source>
        <dbReference type="ARBA" id="ARBA00022559"/>
    </source>
</evidence>
<evidence type="ECO:0000256" key="3">
    <source>
        <dbReference type="ARBA" id="ARBA00012313"/>
    </source>
</evidence>
<keyword evidence="4 13" id="KW-0575">Peroxidase</keyword>
<comment type="catalytic activity">
    <reaction evidence="1">
        <text>2 a phenolic donor + H2O2 = 2 a phenolic radical donor + 2 H2O</text>
        <dbReference type="Rhea" id="RHEA:56136"/>
        <dbReference type="ChEBI" id="CHEBI:15377"/>
        <dbReference type="ChEBI" id="CHEBI:16240"/>
        <dbReference type="ChEBI" id="CHEBI:139520"/>
        <dbReference type="ChEBI" id="CHEBI:139521"/>
        <dbReference type="EC" id="1.11.1.7"/>
    </reaction>
</comment>
<evidence type="ECO:0000256" key="8">
    <source>
        <dbReference type="ARBA" id="ARBA00023004"/>
    </source>
</evidence>
<sequence length="101" mass="11355">MPMNQIIQNIQSRGFSVQEIVALSGALTIGFSHCKEFISTLYNYSKTSESAPSYNPRFSQALRNACANYNKNPTLSVFNDVMSPNKFNNMYFQNLSKGLVD</sequence>
<dbReference type="Gene3D" id="1.10.420.10">
    <property type="entry name" value="Peroxidase, domain 2"/>
    <property type="match status" value="1"/>
</dbReference>
<evidence type="ECO:0000256" key="10">
    <source>
        <dbReference type="PIRSR" id="PIRSR600823-5"/>
    </source>
</evidence>
<feature type="binding site" evidence="9">
    <location>
        <position position="28"/>
    </location>
    <ligand>
        <name>Ca(2+)</name>
        <dbReference type="ChEBI" id="CHEBI:29108"/>
        <label>2</label>
    </ligand>
</feature>
<evidence type="ECO:0000259" key="12">
    <source>
        <dbReference type="PROSITE" id="PS50873"/>
    </source>
</evidence>
<keyword evidence="9" id="KW-0106">Calcium</keyword>
<dbReference type="EC" id="1.11.1.7" evidence="3"/>
<evidence type="ECO:0000256" key="7">
    <source>
        <dbReference type="ARBA" id="ARBA00023002"/>
    </source>
</evidence>
<keyword evidence="5" id="KW-0349">Heme</keyword>
<feature type="disulfide bond" evidence="10">
    <location>
        <begin position="34"/>
        <end position="66"/>
    </location>
</feature>
<keyword evidence="14" id="KW-1185">Reference proteome</keyword>
<dbReference type="AlphaFoldDB" id="A0ABD1PUT1"/>
<keyword evidence="6 9" id="KW-0479">Metal-binding</keyword>
<dbReference type="PANTHER" id="PTHR31517:SF11">
    <property type="entry name" value="PEROXIDASE 31"/>
    <property type="match status" value="1"/>
</dbReference>
<protein>
    <recommendedName>
        <fullName evidence="3">peroxidase</fullName>
        <ecNumber evidence="3">1.11.1.7</ecNumber>
    </recommendedName>
</protein>
<evidence type="ECO:0000256" key="5">
    <source>
        <dbReference type="ARBA" id="ARBA00022617"/>
    </source>
</evidence>
<proteinExistence type="inferred from homology"/>
<dbReference type="InterPro" id="IPR002016">
    <property type="entry name" value="Haem_peroxidase"/>
</dbReference>
<keyword evidence="10" id="KW-1015">Disulfide bond</keyword>
<reference evidence="14" key="1">
    <citation type="submission" date="2024-07" db="EMBL/GenBank/DDBJ databases">
        <title>Two chromosome-level genome assemblies of Korean endemic species Abeliophyllum distichum and Forsythia ovata (Oleaceae).</title>
        <authorList>
            <person name="Jang H."/>
        </authorList>
    </citation>
    <scope>NUCLEOTIDE SEQUENCE [LARGE SCALE GENOMIC DNA]</scope>
</reference>
<evidence type="ECO:0000256" key="6">
    <source>
        <dbReference type="ARBA" id="ARBA00022723"/>
    </source>
</evidence>
<comment type="similarity">
    <text evidence="11">Belongs to the peroxidase family.</text>
</comment>
<dbReference type="PRINTS" id="PR00458">
    <property type="entry name" value="PEROXIDASE"/>
</dbReference>
<organism evidence="13 14">
    <name type="scientific">Abeliophyllum distichum</name>
    <dbReference type="NCBI Taxonomy" id="126358"/>
    <lineage>
        <taxon>Eukaryota</taxon>
        <taxon>Viridiplantae</taxon>
        <taxon>Streptophyta</taxon>
        <taxon>Embryophyta</taxon>
        <taxon>Tracheophyta</taxon>
        <taxon>Spermatophyta</taxon>
        <taxon>Magnoliopsida</taxon>
        <taxon>eudicotyledons</taxon>
        <taxon>Gunneridae</taxon>
        <taxon>Pentapetalae</taxon>
        <taxon>asterids</taxon>
        <taxon>lamiids</taxon>
        <taxon>Lamiales</taxon>
        <taxon>Oleaceae</taxon>
        <taxon>Forsythieae</taxon>
        <taxon>Abeliophyllum</taxon>
    </lineage>
</organism>
<dbReference type="GO" id="GO:0046872">
    <property type="term" value="F:metal ion binding"/>
    <property type="evidence" value="ECO:0007669"/>
    <property type="project" value="UniProtKB-KW"/>
</dbReference>
<comment type="caution">
    <text evidence="13">The sequence shown here is derived from an EMBL/GenBank/DDBJ whole genome shotgun (WGS) entry which is preliminary data.</text>
</comment>
<dbReference type="InterPro" id="IPR000823">
    <property type="entry name" value="Peroxidase_pln"/>
</dbReference>
<dbReference type="Pfam" id="PF00141">
    <property type="entry name" value="peroxidase"/>
    <property type="match status" value="1"/>
</dbReference>
<dbReference type="InterPro" id="IPR010255">
    <property type="entry name" value="Haem_peroxidase_sf"/>
</dbReference>
<dbReference type="SUPFAM" id="SSF48113">
    <property type="entry name" value="Heme-dependent peroxidases"/>
    <property type="match status" value="1"/>
</dbReference>
<keyword evidence="8" id="KW-0408">Iron</keyword>
<dbReference type="Proteomes" id="UP001604336">
    <property type="component" value="Unassembled WGS sequence"/>
</dbReference>
<evidence type="ECO:0000256" key="9">
    <source>
        <dbReference type="PIRSR" id="PIRSR600823-3"/>
    </source>
</evidence>
<dbReference type="PROSITE" id="PS50873">
    <property type="entry name" value="PEROXIDASE_4"/>
    <property type="match status" value="1"/>
</dbReference>
<feature type="binding site" evidence="9">
    <location>
        <position position="80"/>
    </location>
    <ligand>
        <name>Ca(2+)</name>
        <dbReference type="ChEBI" id="CHEBI:29108"/>
        <label>2</label>
    </ligand>
</feature>
<accession>A0ABD1PUT1</accession>
<evidence type="ECO:0000256" key="2">
    <source>
        <dbReference type="ARBA" id="ARBA00001970"/>
    </source>
</evidence>
<feature type="domain" description="Plant heme peroxidase family profile" evidence="12">
    <location>
        <begin position="1"/>
        <end position="98"/>
    </location>
</feature>
<dbReference type="PANTHER" id="PTHR31517">
    <property type="match status" value="1"/>
</dbReference>
<gene>
    <name evidence="13" type="ORF">Adt_42570</name>
</gene>
<comment type="cofactor">
    <cofactor evidence="9">
        <name>Ca(2+)</name>
        <dbReference type="ChEBI" id="CHEBI:29108"/>
    </cofactor>
    <text evidence="9">Binds 2 calcium ions per subunit.</text>
</comment>
<evidence type="ECO:0000256" key="11">
    <source>
        <dbReference type="RuleBase" id="RU004241"/>
    </source>
</evidence>